<evidence type="ECO:0000259" key="2">
    <source>
        <dbReference type="SMART" id="SM00635"/>
    </source>
</evidence>
<dbReference type="EMBL" id="PPSL01000006">
    <property type="protein sequence ID" value="PQJ09392.1"/>
    <property type="molecule type" value="Genomic_DNA"/>
</dbReference>
<dbReference type="InterPro" id="IPR013783">
    <property type="entry name" value="Ig-like_fold"/>
</dbReference>
<dbReference type="InterPro" id="IPR026444">
    <property type="entry name" value="Secre_tail"/>
</dbReference>
<dbReference type="SMART" id="SM00635">
    <property type="entry name" value="BID_2"/>
    <property type="match status" value="6"/>
</dbReference>
<keyword evidence="4" id="KW-1185">Reference proteome</keyword>
<reference evidence="3 4" key="1">
    <citation type="submission" date="2018-01" db="EMBL/GenBank/DDBJ databases">
        <title>A novel member of the phylum Bacteroidetes isolated from glacier ice.</title>
        <authorList>
            <person name="Liu Q."/>
            <person name="Xin Y.-H."/>
        </authorList>
    </citation>
    <scope>NUCLEOTIDE SEQUENCE [LARGE SCALE GENOMIC DNA]</scope>
    <source>
        <strain evidence="3 4">RB1R16</strain>
    </source>
</reference>
<feature type="chain" id="PRO_5015425609" description="BIG2 domain-containing protein" evidence="1">
    <location>
        <begin position="27"/>
        <end position="1844"/>
    </location>
</feature>
<evidence type="ECO:0000313" key="3">
    <source>
        <dbReference type="EMBL" id="PQJ09392.1"/>
    </source>
</evidence>
<feature type="domain" description="BIG2" evidence="2">
    <location>
        <begin position="583"/>
        <end position="647"/>
    </location>
</feature>
<dbReference type="NCBIfam" id="TIGR04183">
    <property type="entry name" value="Por_Secre_tail"/>
    <property type="match status" value="1"/>
</dbReference>
<feature type="signal peptide" evidence="1">
    <location>
        <begin position="1"/>
        <end position="26"/>
    </location>
</feature>
<evidence type="ECO:0000313" key="4">
    <source>
        <dbReference type="Proteomes" id="UP000239872"/>
    </source>
</evidence>
<protein>
    <recommendedName>
        <fullName evidence="2">BIG2 domain-containing protein</fullName>
    </recommendedName>
</protein>
<keyword evidence="1" id="KW-0732">Signal</keyword>
<evidence type="ECO:0000256" key="1">
    <source>
        <dbReference type="SAM" id="SignalP"/>
    </source>
</evidence>
<organism evidence="3 4">
    <name type="scientific">Flavipsychrobacter stenotrophus</name>
    <dbReference type="NCBI Taxonomy" id="2077091"/>
    <lineage>
        <taxon>Bacteria</taxon>
        <taxon>Pseudomonadati</taxon>
        <taxon>Bacteroidota</taxon>
        <taxon>Chitinophagia</taxon>
        <taxon>Chitinophagales</taxon>
        <taxon>Chitinophagaceae</taxon>
        <taxon>Flavipsychrobacter</taxon>
    </lineage>
</organism>
<dbReference type="Pfam" id="PF02368">
    <property type="entry name" value="Big_2"/>
    <property type="match status" value="1"/>
</dbReference>
<dbReference type="Proteomes" id="UP000239872">
    <property type="component" value="Unassembled WGS sequence"/>
</dbReference>
<dbReference type="Gene3D" id="2.60.120.260">
    <property type="entry name" value="Galactose-binding domain-like"/>
    <property type="match status" value="1"/>
</dbReference>
<feature type="domain" description="BIG2" evidence="2">
    <location>
        <begin position="648"/>
        <end position="724"/>
    </location>
</feature>
<dbReference type="InterPro" id="IPR003343">
    <property type="entry name" value="Big_2"/>
</dbReference>
<feature type="domain" description="BIG2" evidence="2">
    <location>
        <begin position="866"/>
        <end position="943"/>
    </location>
</feature>
<proteinExistence type="predicted"/>
<name>A0A2S7SR57_9BACT</name>
<feature type="domain" description="BIG2" evidence="2">
    <location>
        <begin position="1312"/>
        <end position="1385"/>
    </location>
</feature>
<dbReference type="Pfam" id="PF18962">
    <property type="entry name" value="Por_Secre_tail"/>
    <property type="match status" value="1"/>
</dbReference>
<feature type="domain" description="BIG2" evidence="2">
    <location>
        <begin position="727"/>
        <end position="800"/>
    </location>
</feature>
<comment type="caution">
    <text evidence="3">The sequence shown here is derived from an EMBL/GenBank/DDBJ whole genome shotgun (WGS) entry which is preliminary data.</text>
</comment>
<dbReference type="Gene3D" id="2.60.40.1080">
    <property type="match status" value="2"/>
</dbReference>
<feature type="domain" description="BIG2" evidence="2">
    <location>
        <begin position="1167"/>
        <end position="1242"/>
    </location>
</feature>
<dbReference type="Gene3D" id="2.60.40.10">
    <property type="entry name" value="Immunoglobulins"/>
    <property type="match status" value="2"/>
</dbReference>
<accession>A0A2S7SR57</accession>
<gene>
    <name evidence="3" type="ORF">CJD36_019300</name>
</gene>
<sequence length="1844" mass="183711">MMKNLFSLKHVLILLCALIVTTRGNGQTTAAAYNFNAFSGTFSSIAATGTYAGGVIGDDISQTGIPIGFNFTFSGVTYNTVSACSNGWLSLTNYNGTGFVSRNNATTSTATIGAGLLFAYWDDLDGGAFVSPAGTAYYQTTGSSPNRIFTFEWNNFAPFFLTTRATFQIKLYEGSNIIDYCYGAGTYSGMSASIGISNSGTDYQTLPGTGASPAPSSVTFTSTLGGNPTNGQIYRWSGCAVTASATASPAVCPGGTVTLTGVSSGTSYSWTGPGGFTSTLLSPSVPGATAGIYTLSATNGTCTTTATTTVSLLAAPPVPVVTPSVATICNGATVTLTATVPPTPGTVLSQNFNSGIAPWTVDNTGMGATSALSPWQVQANGYLYGFYPAFSTPDGTSFALTNGDAGGSGSTTRTKLVSPVFSLVGYSAATLTFQHFYQYWNTNDIARLEISINGGATWTLINAYTATVGTSTSFQTATFSLAAYLGNANCKIRYDYGSIWGYFWAVDNVLISGTPTAGAAPTWTPTTNLFTNPAGTTAYVAGSPATTVYVHPTTISTTTIVNYIATVTGSGCNSMDTAVVTINPGAAAITGATSICQGLSTTLSNTTAGGTWTTSNTTVASINPTTGVITGLAIGTDTVYYTASGCTAFMVFTVNSGTFPITGPGTVCVTGSITLSNATGGGTWSTGAPATASINTTGVVTGVATGQAIITYSVPGGCTDTALVDVIAPPAAITGSTIVCYGGGVTTLSTTSTGGTWVSGSTGVATVNSATGAVYGVSAGTAAISYLYPSGCYSSANVTVNPPLPSITGPTAVCAGSTISLANTTAGGSWTSGTIAAATVTGSGVVGGVAAGTSTITYSTSVGCNAYKSVNVNPLPAPISGPTGVCAAGATISLTNATGTGSWSSSGPSTIATITSGGVVTGVATGGVTITYTLPVTGCYITTPIAVNPLPAPISGPGAVCEGGSTVTVSDVTAGGSWSATPSGTLSIDAVGTITGGTAGAGTVSYTLSVTGCFVTSAISVNPLPAAIGGTPTVCVNDQVTLINTSGTGTWSSNNTAVATIGTGSGIMGGVSAGSAIITYTLPVTGCYTTAAATVNPLPQPITGITDTVCGGGANISLTSATTGGTWSSGNMSVATIDATTGVVSGVSAGTAPITYSNGTTSCYISRNITVIPTPAVITGTTSVCEAGSVTNLYNSTVPGVWSISSGASATISGTGAVTGIAAGSATVTYTRGNGCFVTTPITVNPLPATITGTFSVCQLSVTTLSSTSPGGGWSVGSPFIASVNSGGGVGGILAGNSLVTYTLPTGCITTATVTVNAIPGTITGANYVCFGGVSTLHNSIAGGVWTTSAPAIASIEATTGIMHGLVVGAATMTYTTGTSGCYATLPITVNGIVSPTVSLFASPSSTVCAGTPVTYSAAITDGGASPLYVWSVNNVILSNATSYSYTPANGDLVRLWVLSSYSCAIPDTASNWITMTVNPIVTPGLTLFITGGDTVCTGVPTMVNAIAVAGGTAPSYQWYVNLAFAGVGPNITYTPANGDVVTAIVTSNAPCSTAPTASATKVITVSDLITPFVSINSSLGLTTCEGYPEVFTTNMTGGGTAPSYQWAVNGVNTVSGNIFTYPPVNGDNVQVTMTSNFPCVLTPTATANETITVLPISQPIGVISAQPGYIIPAGMNDTFTINLISGGGLAPTYQWFIDNIPITGATNSVFITNVLMNGDSVSCAVTNTDQCSGVSVFNSLTIAIGSNVGVHDLTQQGSNLLLIPNPNSGTFTIKGSVGNAKDEEVTLEVTNMLGQVIYRNTAITKGGELDQQVILSNSLAAGMYLLNVQSPNVSKTFHFSLSR</sequence>